<dbReference type="PANTHER" id="PTHR43562">
    <property type="entry name" value="NAPA-TYPE SODIUM/HYDROGEN ANTIPORTER"/>
    <property type="match status" value="1"/>
</dbReference>
<dbReference type="Pfam" id="PF02254">
    <property type="entry name" value="TrkA_N"/>
    <property type="match status" value="1"/>
</dbReference>
<evidence type="ECO:0000259" key="10">
    <source>
        <dbReference type="PROSITE" id="PS51202"/>
    </source>
</evidence>
<sequence length="611" mass="66682">MIKLSLLIVTFAALLIPILMSHFNISNVPTAVAEITVGIILGKSGLNIVHSTFALSFLSSLGVMMLMFLSGLEIDFSLFKKKDAVTTSQTIQSPLPTAMKAFGLVIITATALGIIIRLLGFFQEAFLAALIFSTIALGVVIPTLKEKQIINQLSGQTLMLAAVLGEVGPMMALTIYASINGGNVQRLWLIIFLFLATIFLLWRFKEPYRWFNKISKATTQLDIRLAFFLIFALVSVAEDVGAENVLGAFLAGIVMKLLEPTTATEGKLNSIGYGFLIPFFFIMTGAKLDLTGFFANLHGLLLLPVLISCFLLAKLPTILIFRRIFSPQNACASGLLLTTTITLVLPTLQVAQNLHTITGNQADAFTLAAVIVCIIGPVGFNSLYRVSRKKAPTKRVVILGTNIATIPVAQQLIKDNYAVRLVTDDDGNYRTFKSGPAPLILLPTLTEQALKKAQLFDTDILLTAFKDNDKNAQLAQLARKNGVPRVIAAQNSLRLTNEQCELLKNQHVEIYNSFVASISILRAIIENPAVAQSLIQSTSGLFEATVRNEKYNGYQLRALPFNGAITISNIYRHHRLIDPTADTTIQLGDRLFFIGPHDEARSAKAALEQGS</sequence>
<keyword evidence="8 9" id="KW-0472">Membrane</keyword>
<dbReference type="HOGENOM" id="CLU_030184_0_0_9"/>
<evidence type="ECO:0000256" key="8">
    <source>
        <dbReference type="ARBA" id="ARBA00023136"/>
    </source>
</evidence>
<dbReference type="GO" id="GO:0006813">
    <property type="term" value="P:potassium ion transport"/>
    <property type="evidence" value="ECO:0007669"/>
    <property type="project" value="InterPro"/>
</dbReference>
<evidence type="ECO:0000256" key="4">
    <source>
        <dbReference type="ARBA" id="ARBA00022449"/>
    </source>
</evidence>
<evidence type="ECO:0000313" key="12">
    <source>
        <dbReference type="EMBL" id="KRK59949.1"/>
    </source>
</evidence>
<reference evidence="11 13" key="1">
    <citation type="submission" date="2009-09" db="EMBL/GenBank/DDBJ databases">
        <authorList>
            <person name="Qin X."/>
            <person name="Bachman B."/>
            <person name="Battles P."/>
            <person name="Bell A."/>
            <person name="Bess C."/>
            <person name="Bickham C."/>
            <person name="Chaboub L."/>
            <person name="Chen D."/>
            <person name="Coyle M."/>
            <person name="Deiros D.R."/>
            <person name="Dinh H."/>
            <person name="Forbes L."/>
            <person name="Fowler G."/>
            <person name="Francisco L."/>
            <person name="Fu Q."/>
            <person name="Gubbala S."/>
            <person name="Hale W."/>
            <person name="Han Y."/>
            <person name="Hemphill L."/>
            <person name="Highlander S.K."/>
            <person name="Hirani K."/>
            <person name="Hogues M."/>
            <person name="Jackson L."/>
            <person name="Jakkamsetti A."/>
            <person name="Javaid M."/>
            <person name="Jiang H."/>
            <person name="Korchina V."/>
            <person name="Kovar C."/>
            <person name="Lara F."/>
            <person name="Lee S."/>
            <person name="Mata R."/>
            <person name="Mathew T."/>
            <person name="Moen C."/>
            <person name="Morales K."/>
            <person name="Munidasa M."/>
            <person name="Nazareth L."/>
            <person name="Ngo R."/>
            <person name="Nguyen L."/>
            <person name="Okwuonu G."/>
            <person name="Ongeri F."/>
            <person name="Patil S."/>
            <person name="Petrosino J."/>
            <person name="Pham C."/>
            <person name="Pham P."/>
            <person name="Pu L.-L."/>
            <person name="Puazo M."/>
            <person name="Raj R."/>
            <person name="Reid J."/>
            <person name="Rouhana J."/>
            <person name="Saada N."/>
            <person name="Shang Y."/>
            <person name="Simmons D."/>
            <person name="Thornton R."/>
            <person name="Warren J."/>
            <person name="Weissenberger G."/>
            <person name="Zhang J."/>
            <person name="Zhang L."/>
            <person name="Zhou C."/>
            <person name="Zhu D."/>
            <person name="Muzny D."/>
            <person name="Worley K."/>
            <person name="Gibbs R."/>
        </authorList>
    </citation>
    <scope>NUCLEOTIDE SEQUENCE [LARGE SCALE GENOMIC DNA]</scope>
    <source>
        <strain evidence="11 13">DSM 16041</strain>
    </source>
</reference>
<keyword evidence="4" id="KW-0050">Antiport</keyword>
<dbReference type="Pfam" id="PF02080">
    <property type="entry name" value="TrkA_C"/>
    <property type="match status" value="1"/>
</dbReference>
<evidence type="ECO:0000256" key="2">
    <source>
        <dbReference type="ARBA" id="ARBA00005551"/>
    </source>
</evidence>
<dbReference type="InterPro" id="IPR006153">
    <property type="entry name" value="Cation/H_exchanger_TM"/>
</dbReference>
<dbReference type="Gene3D" id="3.40.50.720">
    <property type="entry name" value="NAD(P)-binding Rossmann-like Domain"/>
    <property type="match status" value="1"/>
</dbReference>
<gene>
    <name evidence="12" type="ORF">FC31_GL000224</name>
    <name evidence="11" type="ORF">HMPREF0494_0490</name>
</gene>
<keyword evidence="14" id="KW-1185">Reference proteome</keyword>
<dbReference type="Proteomes" id="UP000003675">
    <property type="component" value="Unassembled WGS sequence"/>
</dbReference>
<keyword evidence="7" id="KW-0406">Ion transport</keyword>
<evidence type="ECO:0000256" key="6">
    <source>
        <dbReference type="ARBA" id="ARBA00022989"/>
    </source>
</evidence>
<proteinExistence type="inferred from homology"/>
<feature type="transmembrane region" description="Helical" evidence="9">
    <location>
        <begin position="157"/>
        <end position="179"/>
    </location>
</feature>
<dbReference type="OrthoDB" id="9793589at2"/>
<comment type="caution">
    <text evidence="11">The sequence shown here is derived from an EMBL/GenBank/DDBJ whole genome shotgun (WGS) entry which is preliminary data.</text>
</comment>
<keyword evidence="3" id="KW-0813">Transport</keyword>
<feature type="transmembrane region" description="Helical" evidence="9">
    <location>
        <begin position="125"/>
        <end position="145"/>
    </location>
</feature>
<feature type="transmembrane region" description="Helical" evidence="9">
    <location>
        <begin position="185"/>
        <end position="202"/>
    </location>
</feature>
<dbReference type="GO" id="GO:0016020">
    <property type="term" value="C:membrane"/>
    <property type="evidence" value="ECO:0007669"/>
    <property type="project" value="UniProtKB-SubCell"/>
</dbReference>
<dbReference type="InterPro" id="IPR003148">
    <property type="entry name" value="RCK_N"/>
</dbReference>
<dbReference type="GO" id="GO:0015297">
    <property type="term" value="F:antiporter activity"/>
    <property type="evidence" value="ECO:0007669"/>
    <property type="project" value="UniProtKB-KW"/>
</dbReference>
<protein>
    <submittedName>
        <fullName evidence="11">TrkA C-terminal domain protein</fullName>
    </submittedName>
</protein>
<evidence type="ECO:0000256" key="9">
    <source>
        <dbReference type="SAM" id="Phobius"/>
    </source>
</evidence>
<feature type="transmembrane region" description="Helical" evidence="9">
    <location>
        <begin position="333"/>
        <end position="352"/>
    </location>
</feature>
<comment type="subcellular location">
    <subcellularLocation>
        <location evidence="1">Membrane</location>
        <topology evidence="1">Multi-pass membrane protein</topology>
    </subcellularLocation>
</comment>
<dbReference type="PATRIC" id="fig|525309.8.peg.230"/>
<dbReference type="EMBL" id="ACLL01000013">
    <property type="protein sequence ID" value="EEW54307.1"/>
    <property type="molecule type" value="Genomic_DNA"/>
</dbReference>
<dbReference type="SUPFAM" id="SSF116726">
    <property type="entry name" value="TrkA C-terminal domain-like"/>
    <property type="match status" value="1"/>
</dbReference>
<evidence type="ECO:0000313" key="11">
    <source>
        <dbReference type="EMBL" id="EEW54307.1"/>
    </source>
</evidence>
<dbReference type="PROSITE" id="PS51202">
    <property type="entry name" value="RCK_C"/>
    <property type="match status" value="1"/>
</dbReference>
<comment type="similarity">
    <text evidence="2">Belongs to the monovalent cation:proton antiporter 2 (CPA2) transporter (TC 2.A.37) family.</text>
</comment>
<evidence type="ECO:0000256" key="1">
    <source>
        <dbReference type="ARBA" id="ARBA00004141"/>
    </source>
</evidence>
<dbReference type="EMBL" id="AZDK01000010">
    <property type="protein sequence ID" value="KRK59949.1"/>
    <property type="molecule type" value="Genomic_DNA"/>
</dbReference>
<feature type="transmembrane region" description="Helical" evidence="9">
    <location>
        <begin position="101"/>
        <end position="119"/>
    </location>
</feature>
<dbReference type="RefSeq" id="WP_007123794.1">
    <property type="nucleotide sequence ID" value="NZ_AZDK01000010.1"/>
</dbReference>
<keyword evidence="5 9" id="KW-0812">Transmembrane</keyword>
<feature type="domain" description="RCK C-terminal" evidence="10">
    <location>
        <begin position="529"/>
        <end position="609"/>
    </location>
</feature>
<dbReference type="Gene3D" id="3.30.70.1450">
    <property type="entry name" value="Regulator of K+ conductance, C-terminal domain"/>
    <property type="match status" value="1"/>
</dbReference>
<name>C8P596_9LACO</name>
<evidence type="ECO:0000256" key="5">
    <source>
        <dbReference type="ARBA" id="ARBA00022692"/>
    </source>
</evidence>
<reference evidence="12 14" key="2">
    <citation type="journal article" date="2015" name="Genome Announc.">
        <title>Expanding the biotechnology potential of lactobacilli through comparative genomics of 213 strains and associated genera.</title>
        <authorList>
            <person name="Sun Z."/>
            <person name="Harris H.M."/>
            <person name="McCann A."/>
            <person name="Guo C."/>
            <person name="Argimon S."/>
            <person name="Zhang W."/>
            <person name="Yang X."/>
            <person name="Jeffery I.B."/>
            <person name="Cooney J.C."/>
            <person name="Kagawa T.F."/>
            <person name="Liu W."/>
            <person name="Song Y."/>
            <person name="Salvetti E."/>
            <person name="Wrobel A."/>
            <person name="Rasinkangas P."/>
            <person name="Parkhill J."/>
            <person name="Rea M.C."/>
            <person name="O'Sullivan O."/>
            <person name="Ritari J."/>
            <person name="Douillard F.P."/>
            <person name="Paul Ross R."/>
            <person name="Yang R."/>
            <person name="Briner A.E."/>
            <person name="Felis G.E."/>
            <person name="de Vos W.M."/>
            <person name="Barrangou R."/>
            <person name="Klaenhammer T.R."/>
            <person name="Caufield P.W."/>
            <person name="Cui Y."/>
            <person name="Zhang H."/>
            <person name="O'Toole P.W."/>
        </authorList>
    </citation>
    <scope>NUCLEOTIDE SEQUENCE [LARGE SCALE GENOMIC DNA]</scope>
    <source>
        <strain evidence="12 14">DSM 16041</strain>
    </source>
</reference>
<dbReference type="AlphaFoldDB" id="C8P596"/>
<dbReference type="GO" id="GO:0008324">
    <property type="term" value="F:monoatomic cation transmembrane transporter activity"/>
    <property type="evidence" value="ECO:0007669"/>
    <property type="project" value="InterPro"/>
</dbReference>
<dbReference type="InterPro" id="IPR036291">
    <property type="entry name" value="NAD(P)-bd_dom_sf"/>
</dbReference>
<evidence type="ECO:0000256" key="3">
    <source>
        <dbReference type="ARBA" id="ARBA00022448"/>
    </source>
</evidence>
<dbReference type="eggNOG" id="COG0569">
    <property type="taxonomic scope" value="Bacteria"/>
</dbReference>
<keyword evidence="6 9" id="KW-1133">Transmembrane helix</keyword>
<dbReference type="PANTHER" id="PTHR43562:SF1">
    <property type="entry name" value="NA(+)_H(+) ANTIPORTER YJBQ-RELATED"/>
    <property type="match status" value="1"/>
</dbReference>
<feature type="transmembrane region" description="Helical" evidence="9">
    <location>
        <begin position="300"/>
        <end position="321"/>
    </location>
</feature>
<dbReference type="Gene3D" id="1.20.1530.20">
    <property type="match status" value="1"/>
</dbReference>
<dbReference type="SUPFAM" id="SSF51735">
    <property type="entry name" value="NAD(P)-binding Rossmann-fold domains"/>
    <property type="match status" value="1"/>
</dbReference>
<feature type="transmembrane region" description="Helical" evidence="9">
    <location>
        <begin position="49"/>
        <end position="72"/>
    </location>
</feature>
<evidence type="ECO:0000313" key="13">
    <source>
        <dbReference type="Proteomes" id="UP000003675"/>
    </source>
</evidence>
<dbReference type="GO" id="GO:1902600">
    <property type="term" value="P:proton transmembrane transport"/>
    <property type="evidence" value="ECO:0007669"/>
    <property type="project" value="InterPro"/>
</dbReference>
<dbReference type="STRING" id="525309.HMPREF0494_0490"/>
<dbReference type="InterPro" id="IPR036721">
    <property type="entry name" value="RCK_C_sf"/>
</dbReference>
<feature type="transmembrane region" description="Helical" evidence="9">
    <location>
        <begin position="364"/>
        <end position="384"/>
    </location>
</feature>
<accession>C8P596</accession>
<organism evidence="11 13">
    <name type="scientific">Limosilactobacillus antri DSM 16041</name>
    <dbReference type="NCBI Taxonomy" id="525309"/>
    <lineage>
        <taxon>Bacteria</taxon>
        <taxon>Bacillati</taxon>
        <taxon>Bacillota</taxon>
        <taxon>Bacilli</taxon>
        <taxon>Lactobacillales</taxon>
        <taxon>Lactobacillaceae</taxon>
        <taxon>Limosilactobacillus</taxon>
    </lineage>
</organism>
<dbReference type="InterPro" id="IPR038770">
    <property type="entry name" value="Na+/solute_symporter_sf"/>
</dbReference>
<evidence type="ECO:0000313" key="14">
    <source>
        <dbReference type="Proteomes" id="UP000051883"/>
    </source>
</evidence>
<dbReference type="InterPro" id="IPR006037">
    <property type="entry name" value="RCK_C"/>
</dbReference>
<dbReference type="Proteomes" id="UP000051883">
    <property type="component" value="Unassembled WGS sequence"/>
</dbReference>
<dbReference type="eggNOG" id="COG0475">
    <property type="taxonomic scope" value="Bacteria"/>
</dbReference>
<dbReference type="Pfam" id="PF00999">
    <property type="entry name" value="Na_H_Exchanger"/>
    <property type="match status" value="1"/>
</dbReference>
<feature type="transmembrane region" description="Helical" evidence="9">
    <location>
        <begin position="270"/>
        <end position="288"/>
    </location>
</feature>
<evidence type="ECO:0000256" key="7">
    <source>
        <dbReference type="ARBA" id="ARBA00023065"/>
    </source>
</evidence>